<dbReference type="AlphaFoldDB" id="A0A7W5A300"/>
<accession>A0A7W5A300</accession>
<name>A0A7W5A300_9ACTN</name>
<organism evidence="1 2">
    <name type="scientific">Nocardioides albus</name>
    <dbReference type="NCBI Taxonomy" id="1841"/>
    <lineage>
        <taxon>Bacteria</taxon>
        <taxon>Bacillati</taxon>
        <taxon>Actinomycetota</taxon>
        <taxon>Actinomycetes</taxon>
        <taxon>Propionibacteriales</taxon>
        <taxon>Nocardioidaceae</taxon>
        <taxon>Nocardioides</taxon>
    </lineage>
</organism>
<dbReference type="Proteomes" id="UP000577707">
    <property type="component" value="Unassembled WGS sequence"/>
</dbReference>
<sequence>MAAIFASVVAVLGTLLGSLATYAIQRSTIRQQQALAGAERRRQERVDAISAYAEALTTYRRVKMDRWHSVDEGRDDQDALRRHDYEVRAAAVSARLRVELLVDDLELRERCLLALEAVDAMMPRISSEEFGQGRNESRAALTQVVDTARTFLDRAQG</sequence>
<evidence type="ECO:0000313" key="1">
    <source>
        <dbReference type="EMBL" id="MBB3088581.1"/>
    </source>
</evidence>
<comment type="caution">
    <text evidence="1">The sequence shown here is derived from an EMBL/GenBank/DDBJ whole genome shotgun (WGS) entry which is preliminary data.</text>
</comment>
<protein>
    <submittedName>
        <fullName evidence="1">Uncharacterized protein</fullName>
    </submittedName>
</protein>
<dbReference type="EMBL" id="JACHXG010000003">
    <property type="protein sequence ID" value="MBB3088581.1"/>
    <property type="molecule type" value="Genomic_DNA"/>
</dbReference>
<reference evidence="1 2" key="1">
    <citation type="submission" date="2020-08" db="EMBL/GenBank/DDBJ databases">
        <title>Genomic Encyclopedia of Type Strains, Phase III (KMG-III): the genomes of soil and plant-associated and newly described type strains.</title>
        <authorList>
            <person name="Whitman W."/>
        </authorList>
    </citation>
    <scope>NUCLEOTIDE SEQUENCE [LARGE SCALE GENOMIC DNA]</scope>
    <source>
        <strain evidence="1 2">CECT 3302</strain>
    </source>
</reference>
<evidence type="ECO:0000313" key="2">
    <source>
        <dbReference type="Proteomes" id="UP000577707"/>
    </source>
</evidence>
<proteinExistence type="predicted"/>
<dbReference type="RefSeq" id="WP_183543816.1">
    <property type="nucleotide sequence ID" value="NZ_BMQT01000003.1"/>
</dbReference>
<gene>
    <name evidence="1" type="ORF">FHS12_001522</name>
</gene>
<keyword evidence="2" id="KW-1185">Reference proteome</keyword>